<evidence type="ECO:0000313" key="1">
    <source>
        <dbReference type="EMBL" id="CAL1401947.1"/>
    </source>
</evidence>
<protein>
    <submittedName>
        <fullName evidence="1">Uncharacterized protein</fullName>
    </submittedName>
</protein>
<reference evidence="1 2" key="1">
    <citation type="submission" date="2024-04" db="EMBL/GenBank/DDBJ databases">
        <authorList>
            <person name="Fracassetti M."/>
        </authorList>
    </citation>
    <scope>NUCLEOTIDE SEQUENCE [LARGE SCALE GENOMIC DNA]</scope>
</reference>
<dbReference type="InterPro" id="IPR032675">
    <property type="entry name" value="LRR_dom_sf"/>
</dbReference>
<accession>A0AAV2FVG3</accession>
<organism evidence="1 2">
    <name type="scientific">Linum trigynum</name>
    <dbReference type="NCBI Taxonomy" id="586398"/>
    <lineage>
        <taxon>Eukaryota</taxon>
        <taxon>Viridiplantae</taxon>
        <taxon>Streptophyta</taxon>
        <taxon>Embryophyta</taxon>
        <taxon>Tracheophyta</taxon>
        <taxon>Spermatophyta</taxon>
        <taxon>Magnoliopsida</taxon>
        <taxon>eudicotyledons</taxon>
        <taxon>Gunneridae</taxon>
        <taxon>Pentapetalae</taxon>
        <taxon>rosids</taxon>
        <taxon>fabids</taxon>
        <taxon>Malpighiales</taxon>
        <taxon>Linaceae</taxon>
        <taxon>Linum</taxon>
    </lineage>
</organism>
<dbReference type="Gene3D" id="3.80.10.10">
    <property type="entry name" value="Ribonuclease Inhibitor"/>
    <property type="match status" value="1"/>
</dbReference>
<evidence type="ECO:0000313" key="2">
    <source>
        <dbReference type="Proteomes" id="UP001497516"/>
    </source>
</evidence>
<gene>
    <name evidence="1" type="ORF">LTRI10_LOCUS41982</name>
</gene>
<dbReference type="Proteomes" id="UP001497516">
    <property type="component" value="Chromosome 7"/>
</dbReference>
<dbReference type="EMBL" id="OZ034820">
    <property type="protein sequence ID" value="CAL1401947.1"/>
    <property type="molecule type" value="Genomic_DNA"/>
</dbReference>
<dbReference type="SUPFAM" id="SSF52058">
    <property type="entry name" value="L domain-like"/>
    <property type="match status" value="1"/>
</dbReference>
<name>A0AAV2FVG3_9ROSI</name>
<proteinExistence type="predicted"/>
<keyword evidence="2" id="KW-1185">Reference proteome</keyword>
<sequence length="136" mass="15804">MTARRELSRDVWCHWMESTPDESQLEEIDIRLESSFYVGPICELWSPPASFFTLKNLKVLKLNEIMTGIMPASIFLSSLKILHLLKLRTRDFELLSRLISGGPVLETLYLENCFLQDVGWRSSTHCFHTILEELDD</sequence>
<dbReference type="AlphaFoldDB" id="A0AAV2FVG3"/>